<dbReference type="EMBL" id="AP012279">
    <property type="protein sequence ID" value="BAL78717.1"/>
    <property type="molecule type" value="Genomic_DNA"/>
</dbReference>
<organism evidence="3 5">
    <name type="scientific">Bradyrhizobium cosmicum</name>
    <dbReference type="NCBI Taxonomy" id="1404864"/>
    <lineage>
        <taxon>Bacteria</taxon>
        <taxon>Pseudomonadati</taxon>
        <taxon>Pseudomonadota</taxon>
        <taxon>Alphaproteobacteria</taxon>
        <taxon>Hyphomicrobiales</taxon>
        <taxon>Nitrobacteraceae</taxon>
        <taxon>Bradyrhizobium</taxon>
    </lineage>
</organism>
<proteinExistence type="predicted"/>
<evidence type="ECO:0000313" key="5">
    <source>
        <dbReference type="Proteomes" id="UP000007886"/>
    </source>
</evidence>
<dbReference type="KEGG" id="brs:S23_55250"/>
<keyword evidence="5" id="KW-1185">Reference proteome</keyword>
<protein>
    <submittedName>
        <fullName evidence="3">Transposase</fullName>
    </submittedName>
</protein>
<dbReference type="PANTHER" id="PTHR30007">
    <property type="entry name" value="PHP DOMAIN PROTEIN"/>
    <property type="match status" value="1"/>
</dbReference>
<evidence type="ECO:0000259" key="2">
    <source>
        <dbReference type="Pfam" id="PF13586"/>
    </source>
</evidence>
<accession>A0AAI8MEL8</accession>
<feature type="transmembrane region" description="Helical" evidence="1">
    <location>
        <begin position="82"/>
        <end position="100"/>
    </location>
</feature>
<sequence>MAEALIKAAGPFRRLLADKGYDANHLRRRLAERGTEAVIPSTTSRRTPIPYDTIAYKDRNRVERMWCRLKDFRRVATRYDKLAANYLSGVLIAAACAYWLN</sequence>
<evidence type="ECO:0000313" key="3">
    <source>
        <dbReference type="EMBL" id="BAL76800.1"/>
    </source>
</evidence>
<dbReference type="EMBL" id="AP012279">
    <property type="protein sequence ID" value="BAL76800.1"/>
    <property type="molecule type" value="Genomic_DNA"/>
</dbReference>
<dbReference type="Pfam" id="PF13586">
    <property type="entry name" value="DDE_Tnp_1_2"/>
    <property type="match status" value="1"/>
</dbReference>
<dbReference type="KEGG" id="brs:S23_36010"/>
<evidence type="ECO:0000313" key="4">
    <source>
        <dbReference type="EMBL" id="BAL78717.1"/>
    </source>
</evidence>
<name>A0AAI8MEL8_9BRAD</name>
<feature type="domain" description="Transposase DDE" evidence="2">
    <location>
        <begin position="16"/>
        <end position="95"/>
    </location>
</feature>
<dbReference type="Proteomes" id="UP000007886">
    <property type="component" value="Chromosome"/>
</dbReference>
<dbReference type="PANTHER" id="PTHR30007:SF1">
    <property type="entry name" value="BLR1914 PROTEIN"/>
    <property type="match status" value="1"/>
</dbReference>
<keyword evidence="1" id="KW-0812">Transmembrane</keyword>
<reference evidence="3 5" key="1">
    <citation type="journal article" date="2012" name="Microbes Environ.">
        <title>Complete genome sequence of Bradyrhizobium sp. S23321: insights into symbiosis evolution in soil oligotrophs.</title>
        <authorList>
            <person name="Okubo T."/>
            <person name="Tsukui T."/>
            <person name="Maita H."/>
            <person name="Okamoto S."/>
            <person name="Oshima K."/>
            <person name="Fujisawa T."/>
            <person name="Saito A."/>
            <person name="Futamata H."/>
            <person name="Hattori R."/>
            <person name="Shimomura Y."/>
            <person name="Haruta S."/>
            <person name="Morimoto S."/>
            <person name="Wang Y."/>
            <person name="Sakai Y."/>
            <person name="Hattori M."/>
            <person name="Aizawa S."/>
            <person name="Nagashima K.V.P."/>
            <person name="Masuda S."/>
            <person name="Hattori T."/>
            <person name="Yamashita A."/>
            <person name="Bao Z."/>
            <person name="Hayatsu M."/>
            <person name="Kajiya-Kanegae H."/>
            <person name="Yoshinaga I."/>
            <person name="Sakamoto K."/>
            <person name="Toyota K."/>
            <person name="Nakao M."/>
            <person name="Kohara M."/>
            <person name="Anda M."/>
            <person name="Niwa R."/>
            <person name="Jung-Hwan P."/>
            <person name="Sameshima-Saito R."/>
            <person name="Tokuda S."/>
            <person name="Yamamoto S."/>
            <person name="Yamamoto S."/>
            <person name="Yokoyama T."/>
            <person name="Akutsu T."/>
            <person name="Nakamura Y."/>
            <person name="Nakahira-Yanaka Y."/>
            <person name="Takada Hoshino Y."/>
            <person name="Hirakawa H."/>
            <person name="Mitsui H."/>
            <person name="Terasawa K."/>
            <person name="Itakura M."/>
            <person name="Sato S."/>
            <person name="Ikeda-Ohtsubo W."/>
            <person name="Sakakura N."/>
            <person name="Kaminuma E."/>
            <person name="Minamisawa K."/>
        </authorList>
    </citation>
    <scope>NUCLEOTIDE SEQUENCE [LARGE SCALE GENOMIC DNA]</scope>
    <source>
        <strain evidence="3 5">S23321</strain>
    </source>
</reference>
<evidence type="ECO:0000256" key="1">
    <source>
        <dbReference type="SAM" id="Phobius"/>
    </source>
</evidence>
<keyword evidence="1" id="KW-1133">Transmembrane helix</keyword>
<dbReference type="InterPro" id="IPR025668">
    <property type="entry name" value="Tnp_DDE_dom"/>
</dbReference>
<dbReference type="AlphaFoldDB" id="A0AAI8MEL8"/>
<keyword evidence="1" id="KW-0472">Membrane</keyword>
<gene>
    <name evidence="3" type="ORF">S23_36010</name>
    <name evidence="4" type="ORF">S23_55250</name>
</gene>